<dbReference type="SMART" id="SM00456">
    <property type="entry name" value="WW"/>
    <property type="match status" value="2"/>
</dbReference>
<dbReference type="GO" id="GO:0071004">
    <property type="term" value="C:U2-type prespliceosome"/>
    <property type="evidence" value="ECO:0007669"/>
    <property type="project" value="TreeGrafter"/>
</dbReference>
<dbReference type="InterPro" id="IPR036020">
    <property type="entry name" value="WW_dom_sf"/>
</dbReference>
<feature type="domain" description="FF" evidence="9">
    <location>
        <begin position="187"/>
        <end position="241"/>
    </location>
</feature>
<dbReference type="PROSITE" id="PS51676">
    <property type="entry name" value="FF"/>
    <property type="match status" value="3"/>
</dbReference>
<dbReference type="SMART" id="SM00441">
    <property type="entry name" value="FF"/>
    <property type="match status" value="4"/>
</dbReference>
<dbReference type="GO" id="GO:0003723">
    <property type="term" value="F:RNA binding"/>
    <property type="evidence" value="ECO:0007669"/>
    <property type="project" value="TreeGrafter"/>
</dbReference>
<name>A0A0F7SSH0_PHARH</name>
<dbReference type="Pfam" id="PF01846">
    <property type="entry name" value="FF"/>
    <property type="match status" value="3"/>
</dbReference>
<dbReference type="InterPro" id="IPR001202">
    <property type="entry name" value="WW_dom"/>
</dbReference>
<feature type="compositionally biased region" description="Basic and acidic residues" evidence="7">
    <location>
        <begin position="604"/>
        <end position="642"/>
    </location>
</feature>
<evidence type="ECO:0000256" key="6">
    <source>
        <dbReference type="SAM" id="Coils"/>
    </source>
</evidence>
<feature type="coiled-coil region" evidence="6">
    <location>
        <begin position="390"/>
        <end position="417"/>
    </location>
</feature>
<keyword evidence="2" id="KW-0507">mRNA processing</keyword>
<evidence type="ECO:0000256" key="4">
    <source>
        <dbReference type="ARBA" id="ARBA00023187"/>
    </source>
</evidence>
<dbReference type="CDD" id="cd00201">
    <property type="entry name" value="WW"/>
    <property type="match status" value="2"/>
</dbReference>
<feature type="domain" description="WW" evidence="8">
    <location>
        <begin position="37"/>
        <end position="70"/>
    </location>
</feature>
<sequence length="701" mass="80565">MDASPSPVPTTPATPATPAAVGVASEASPAGAVTPGGAAVPSYTEHTNAEGRMYWYDTVNKVSVWEKPDALKTPFERAMAQTAWKEYVAKGRKYWVNKVTKESVWTMPEELLLLLERVSASLAPPPPPPVKVMNFPPPAVQMPSPSPSAAAVPIKPSVGMSPADSIPAPRAPVADKYVIPDGGWPTQEEAEEAFRYLLKKAGVDIGSTWDVTMRAIITDPLYKSLGSLAEKKAVFTKFIAETKARKTEEKEARLERLRPQYKKLLSETPSVKPYSTFRTVDRLLQDSSVWKQTQEEERKSLFDEFISELRNRESADLRETRRQNIAKLTSLFKSLDLTVSSRWREAEELVLGSNEWRSDAYLRSVEPLEILVLFEERMKELELEHDIEIRKKKSERLREARKARESFKNLLLELVAKKILTAKSKWKKTLPRFAEDERYLALLGKPGSTPLEMFQDVVDDLDQRLEHLSGDVRDVFARSGFVFDLETSFEAFEQALEKAKSTDLDIPRMEEDEDRLVFELIHDKLAYRAAEEARRAERKRRHLMDDLRYEMKKIEPPLDLEATYEDAIPRLQTIKLFNELTDEEDRKYTYSKFVKRQKEKIREQAEEDLNSRKDRSVDHSREYRDRDRRRPDLESHRSRDAPMDYFDGVPSTATHTSDRRKDRSSTRDREKDKDRDVDDRASKRAKITVPSNPDDLEDGEI</sequence>
<evidence type="ECO:0000256" key="3">
    <source>
        <dbReference type="ARBA" id="ARBA00022737"/>
    </source>
</evidence>
<dbReference type="PROSITE" id="PS50020">
    <property type="entry name" value="WW_DOMAIN_2"/>
    <property type="match status" value="2"/>
</dbReference>
<keyword evidence="4" id="KW-0508">mRNA splicing</keyword>
<dbReference type="AlphaFoldDB" id="A0A0F7SSH0"/>
<dbReference type="GO" id="GO:0005685">
    <property type="term" value="C:U1 snRNP"/>
    <property type="evidence" value="ECO:0007669"/>
    <property type="project" value="TreeGrafter"/>
</dbReference>
<dbReference type="SUPFAM" id="SSF51045">
    <property type="entry name" value="WW domain"/>
    <property type="match status" value="2"/>
</dbReference>
<reference evidence="10" key="1">
    <citation type="submission" date="2014-08" db="EMBL/GenBank/DDBJ databases">
        <authorList>
            <person name="Sharma Rahul"/>
            <person name="Thines Marco"/>
        </authorList>
    </citation>
    <scope>NUCLEOTIDE SEQUENCE</scope>
</reference>
<proteinExistence type="predicted"/>
<evidence type="ECO:0000259" key="8">
    <source>
        <dbReference type="PROSITE" id="PS50020"/>
    </source>
</evidence>
<dbReference type="SUPFAM" id="SSF81698">
    <property type="entry name" value="FF domain"/>
    <property type="match status" value="5"/>
</dbReference>
<dbReference type="GO" id="GO:0045292">
    <property type="term" value="P:mRNA cis splicing, via spliceosome"/>
    <property type="evidence" value="ECO:0007669"/>
    <property type="project" value="InterPro"/>
</dbReference>
<dbReference type="PANTHER" id="PTHR11864">
    <property type="entry name" value="PRE-MRNA-PROCESSING PROTEIN PRP40"/>
    <property type="match status" value="1"/>
</dbReference>
<feature type="compositionally biased region" description="Low complexity" evidence="7">
    <location>
        <begin position="13"/>
        <end position="22"/>
    </location>
</feature>
<organism evidence="10">
    <name type="scientific">Phaffia rhodozyma</name>
    <name type="common">Yeast</name>
    <name type="synonym">Xanthophyllomyces dendrorhous</name>
    <dbReference type="NCBI Taxonomy" id="264483"/>
    <lineage>
        <taxon>Eukaryota</taxon>
        <taxon>Fungi</taxon>
        <taxon>Dikarya</taxon>
        <taxon>Basidiomycota</taxon>
        <taxon>Agaricomycotina</taxon>
        <taxon>Tremellomycetes</taxon>
        <taxon>Cystofilobasidiales</taxon>
        <taxon>Mrakiaceae</taxon>
        <taxon>Phaffia</taxon>
    </lineage>
</organism>
<keyword evidence="3" id="KW-0677">Repeat</keyword>
<protein>
    <submittedName>
        <fullName evidence="10">Spliceosomal protein FBP11/Splicing factor PRP40</fullName>
    </submittedName>
</protein>
<feature type="compositionally biased region" description="Pro residues" evidence="7">
    <location>
        <begin position="1"/>
        <end position="12"/>
    </location>
</feature>
<dbReference type="InterPro" id="IPR036517">
    <property type="entry name" value="FF_domain_sf"/>
</dbReference>
<dbReference type="InterPro" id="IPR039726">
    <property type="entry name" value="Prp40-like"/>
</dbReference>
<keyword evidence="6" id="KW-0175">Coiled coil</keyword>
<evidence type="ECO:0000256" key="5">
    <source>
        <dbReference type="ARBA" id="ARBA00023242"/>
    </source>
</evidence>
<evidence type="ECO:0000313" key="10">
    <source>
        <dbReference type="EMBL" id="CED83013.1"/>
    </source>
</evidence>
<dbReference type="Gene3D" id="2.20.70.10">
    <property type="match status" value="2"/>
</dbReference>
<keyword evidence="5" id="KW-0539">Nucleus</keyword>
<dbReference type="PANTHER" id="PTHR11864:SF0">
    <property type="entry name" value="PRP40 PRE-MRNA PROCESSING FACTOR 40 HOMOLOG A (YEAST)"/>
    <property type="match status" value="1"/>
</dbReference>
<evidence type="ECO:0000256" key="7">
    <source>
        <dbReference type="SAM" id="MobiDB-lite"/>
    </source>
</evidence>
<dbReference type="Gene3D" id="1.10.10.440">
    <property type="entry name" value="FF domain"/>
    <property type="match status" value="4"/>
</dbReference>
<dbReference type="FunFam" id="1.10.10.440:FF:000013">
    <property type="entry name" value="pre-mRNA-processing protein 40A isoform X1"/>
    <property type="match status" value="1"/>
</dbReference>
<feature type="region of interest" description="Disordered" evidence="7">
    <location>
        <begin position="1"/>
        <end position="22"/>
    </location>
</feature>
<dbReference type="EMBL" id="LN483142">
    <property type="protein sequence ID" value="CED83013.1"/>
    <property type="molecule type" value="Genomic_DNA"/>
</dbReference>
<dbReference type="InterPro" id="IPR002713">
    <property type="entry name" value="FF_domain"/>
</dbReference>
<evidence type="ECO:0000259" key="9">
    <source>
        <dbReference type="PROSITE" id="PS51676"/>
    </source>
</evidence>
<feature type="domain" description="FF" evidence="9">
    <location>
        <begin position="253"/>
        <end position="308"/>
    </location>
</feature>
<feature type="domain" description="FF" evidence="9">
    <location>
        <begin position="398"/>
        <end position="460"/>
    </location>
</feature>
<feature type="domain" description="WW" evidence="8">
    <location>
        <begin position="78"/>
        <end position="110"/>
    </location>
</feature>
<evidence type="ECO:0000256" key="1">
    <source>
        <dbReference type="ARBA" id="ARBA00004123"/>
    </source>
</evidence>
<evidence type="ECO:0000256" key="2">
    <source>
        <dbReference type="ARBA" id="ARBA00022664"/>
    </source>
</evidence>
<feature type="region of interest" description="Disordered" evidence="7">
    <location>
        <begin position="604"/>
        <end position="701"/>
    </location>
</feature>
<feature type="compositionally biased region" description="Basic and acidic residues" evidence="7">
    <location>
        <begin position="656"/>
        <end position="682"/>
    </location>
</feature>
<accession>A0A0F7SSH0</accession>
<comment type="subcellular location">
    <subcellularLocation>
        <location evidence="1">Nucleus</location>
    </subcellularLocation>
</comment>